<dbReference type="FunFam" id="3.40.50.1820:FF:000072">
    <property type="entry name" value="Serine carboxypeptidase-like 19"/>
    <property type="match status" value="1"/>
</dbReference>
<proteinExistence type="inferred from homology"/>
<organism evidence="6 7">
    <name type="scientific">Lolium multiflorum</name>
    <name type="common">Italian ryegrass</name>
    <name type="synonym">Lolium perenne subsp. multiflorum</name>
    <dbReference type="NCBI Taxonomy" id="4521"/>
    <lineage>
        <taxon>Eukaryota</taxon>
        <taxon>Viridiplantae</taxon>
        <taxon>Streptophyta</taxon>
        <taxon>Embryophyta</taxon>
        <taxon>Tracheophyta</taxon>
        <taxon>Spermatophyta</taxon>
        <taxon>Magnoliopsida</taxon>
        <taxon>Liliopsida</taxon>
        <taxon>Poales</taxon>
        <taxon>Poaceae</taxon>
        <taxon>BOP clade</taxon>
        <taxon>Pooideae</taxon>
        <taxon>Poodae</taxon>
        <taxon>Poeae</taxon>
        <taxon>Poeae Chloroplast Group 2 (Poeae type)</taxon>
        <taxon>Loliodinae</taxon>
        <taxon>Loliinae</taxon>
        <taxon>Lolium</taxon>
    </lineage>
</organism>
<gene>
    <name evidence="6" type="ORF">QYE76_044331</name>
</gene>
<evidence type="ECO:0000313" key="6">
    <source>
        <dbReference type="EMBL" id="KAK1683483.1"/>
    </source>
</evidence>
<dbReference type="GO" id="GO:0006508">
    <property type="term" value="P:proteolysis"/>
    <property type="evidence" value="ECO:0007669"/>
    <property type="project" value="InterPro"/>
</dbReference>
<dbReference type="GO" id="GO:0016747">
    <property type="term" value="F:acyltransferase activity, transferring groups other than amino-acyl groups"/>
    <property type="evidence" value="ECO:0007669"/>
    <property type="project" value="TreeGrafter"/>
</dbReference>
<dbReference type="Gene3D" id="3.40.50.12670">
    <property type="match status" value="1"/>
</dbReference>
<dbReference type="Proteomes" id="UP001231189">
    <property type="component" value="Unassembled WGS sequence"/>
</dbReference>
<comment type="caution">
    <text evidence="6">The sequence shown here is derived from an EMBL/GenBank/DDBJ whole genome shotgun (WGS) entry which is preliminary data.</text>
</comment>
<sequence length="468" mass="51775">MARSSRHFPWSLLFPCLCCLLAPVASSPVAMTHLPGFDGPLPFSLETGYVEVDESNGVHLFYYFVESEKDPAIDPLVLWMQGGPGCSGLLGLAYEMGPFKFDVEGYRGGLPTLLYRPETWTKLSNIIFIDSPIGAGFSYATSEEGLKSSDTMAVKKLVIFLKKWLHEHPQFLSNPLYVGGESYCGITIPTLALEIDISNKESGDEPLLNLKGYFAGNPSTDARFDVAGNIQFFYGMGMLSDEMYETAKENCRGNYSDPPNALCAESVQAIANCTKDINWSHVLEPSCNAIRSPKIQQAAVKSGTSGLMVEYSADDDIPFPFKCRGDTLELSNIWANDERVRKSLGVRKGTKGEWITCDHGIPFTRDIMSTIEIHLRLRKEGYPALIFSGDHDSGVSFVGTQAWIRSLNLSITDDWRPWYVDGQVAGFTRSFSSNLTYATVKGAGHTTPEYKPKECLAMFTRWISGDPL</sequence>
<evidence type="ECO:0000256" key="3">
    <source>
        <dbReference type="ARBA" id="ARBA00023157"/>
    </source>
</evidence>
<dbReference type="GO" id="GO:0004185">
    <property type="term" value="F:serine-type carboxypeptidase activity"/>
    <property type="evidence" value="ECO:0007669"/>
    <property type="project" value="InterPro"/>
</dbReference>
<keyword evidence="2 5" id="KW-0732">Signal</keyword>
<evidence type="ECO:0000256" key="1">
    <source>
        <dbReference type="ARBA" id="ARBA00009431"/>
    </source>
</evidence>
<keyword evidence="7" id="KW-1185">Reference proteome</keyword>
<feature type="chain" id="PRO_5042144978" evidence="5">
    <location>
        <begin position="27"/>
        <end position="468"/>
    </location>
</feature>
<evidence type="ECO:0000313" key="7">
    <source>
        <dbReference type="Proteomes" id="UP001231189"/>
    </source>
</evidence>
<dbReference type="PANTHER" id="PTHR11802">
    <property type="entry name" value="SERINE PROTEASE FAMILY S10 SERINE CARBOXYPEPTIDASE"/>
    <property type="match status" value="1"/>
</dbReference>
<dbReference type="FunFam" id="3.40.50.12670:FF:000001">
    <property type="entry name" value="Carboxypeptidase"/>
    <property type="match status" value="1"/>
</dbReference>
<name>A0AAD8TKW1_LOLMU</name>
<evidence type="ECO:0000256" key="4">
    <source>
        <dbReference type="ARBA" id="ARBA00023180"/>
    </source>
</evidence>
<evidence type="ECO:0000256" key="5">
    <source>
        <dbReference type="SAM" id="SignalP"/>
    </source>
</evidence>
<protein>
    <submittedName>
        <fullName evidence="6">Uncharacterized protein</fullName>
    </submittedName>
</protein>
<dbReference type="PANTHER" id="PTHR11802:SF204">
    <property type="entry name" value="OS11G0460800 PROTEIN"/>
    <property type="match status" value="1"/>
</dbReference>
<dbReference type="InterPro" id="IPR001563">
    <property type="entry name" value="Peptidase_S10"/>
</dbReference>
<dbReference type="Pfam" id="PF00450">
    <property type="entry name" value="Peptidase_S10"/>
    <property type="match status" value="1"/>
</dbReference>
<dbReference type="InterPro" id="IPR029058">
    <property type="entry name" value="AB_hydrolase_fold"/>
</dbReference>
<dbReference type="SUPFAM" id="SSF53474">
    <property type="entry name" value="alpha/beta-Hydrolases"/>
    <property type="match status" value="1"/>
</dbReference>
<feature type="signal peptide" evidence="5">
    <location>
        <begin position="1"/>
        <end position="26"/>
    </location>
</feature>
<dbReference type="AlphaFoldDB" id="A0AAD8TKW1"/>
<dbReference type="GO" id="GO:0019748">
    <property type="term" value="P:secondary metabolic process"/>
    <property type="evidence" value="ECO:0007669"/>
    <property type="project" value="TreeGrafter"/>
</dbReference>
<dbReference type="Gene3D" id="3.40.50.1820">
    <property type="entry name" value="alpha/beta hydrolase"/>
    <property type="match status" value="1"/>
</dbReference>
<keyword evidence="4" id="KW-0325">Glycoprotein</keyword>
<evidence type="ECO:0000256" key="2">
    <source>
        <dbReference type="ARBA" id="ARBA00022729"/>
    </source>
</evidence>
<keyword evidence="3" id="KW-1015">Disulfide bond</keyword>
<reference evidence="6" key="1">
    <citation type="submission" date="2023-07" db="EMBL/GenBank/DDBJ databases">
        <title>A chromosome-level genome assembly of Lolium multiflorum.</title>
        <authorList>
            <person name="Chen Y."/>
            <person name="Copetti D."/>
            <person name="Kolliker R."/>
            <person name="Studer B."/>
        </authorList>
    </citation>
    <scope>NUCLEOTIDE SEQUENCE</scope>
    <source>
        <strain evidence="6">02402/16</strain>
        <tissue evidence="6">Leaf</tissue>
    </source>
</reference>
<comment type="similarity">
    <text evidence="1">Belongs to the peptidase S10 family.</text>
</comment>
<dbReference type="PRINTS" id="PR00724">
    <property type="entry name" value="CRBOXYPTASEC"/>
</dbReference>
<dbReference type="EMBL" id="JAUUTY010000002">
    <property type="protein sequence ID" value="KAK1683483.1"/>
    <property type="molecule type" value="Genomic_DNA"/>
</dbReference>
<dbReference type="FunFam" id="3.40.50.11320:FF:000002">
    <property type="entry name" value="Carboxypeptidase"/>
    <property type="match status" value="1"/>
</dbReference>
<accession>A0AAD8TKW1</accession>